<keyword evidence="4" id="KW-0732">Signal</keyword>
<gene>
    <name evidence="5" type="ORF">JYK00_07220</name>
</gene>
<dbReference type="EMBL" id="CP071446">
    <property type="protein sequence ID" value="QTA37517.1"/>
    <property type="molecule type" value="Genomic_DNA"/>
</dbReference>
<evidence type="ECO:0000256" key="2">
    <source>
        <dbReference type="ARBA" id="ARBA00022737"/>
    </source>
</evidence>
<dbReference type="Pfam" id="PF00400">
    <property type="entry name" value="WD40"/>
    <property type="match status" value="6"/>
</dbReference>
<dbReference type="SUPFAM" id="SSF50978">
    <property type="entry name" value="WD40 repeat-like"/>
    <property type="match status" value="2"/>
</dbReference>
<dbReference type="InterPro" id="IPR020472">
    <property type="entry name" value="WD40_PAC1"/>
</dbReference>
<evidence type="ECO:0000256" key="3">
    <source>
        <dbReference type="PROSITE-ProRule" id="PRU00221"/>
    </source>
</evidence>
<keyword evidence="1 3" id="KW-0853">WD repeat</keyword>
<dbReference type="RefSeq" id="WP_207566242.1">
    <property type="nucleotide sequence ID" value="NZ_CP071446.1"/>
</dbReference>
<dbReference type="CDD" id="cd00200">
    <property type="entry name" value="WD40"/>
    <property type="match status" value="1"/>
</dbReference>
<dbReference type="PROSITE" id="PS50082">
    <property type="entry name" value="WD_REPEATS_2"/>
    <property type="match status" value="4"/>
</dbReference>
<evidence type="ECO:0000256" key="4">
    <source>
        <dbReference type="SAM" id="SignalP"/>
    </source>
</evidence>
<sequence length="839" mass="94646">MKKLCVIFFLFLIISNFYASFSFNFAGHSGAIWDIKIYNGEVFTAGADGAVNIWKFGSDILLRTIYSNSSWTRAVEITNDYIITGGYKPDNSVKIFSKKEGKLVNTFSDHKGSIFTLATDGLLLASGGSDNTVVIRNLSTNGIVAKYHAHSRWVRDLKFYKNYLISGGDDGKIIFFDLNTLKIDKVIELSEKVIKILTVSDVVYAVTAKGFVYEISPRLKKVYFQENITAAFINSSNRLIYLGDNTGMLYILSTDFRLLERLKILRASITSISGFKEIIYVGGSDGKIKMYNLKTNGINSLLTGTFQIKRMFYKENLLYVVMSSGKLIVYNVLNGLILKRAGFDEVSNLDISDSVFYSDINGRVYKFGDRNIEIFQTENEVTLLKSVKGKLIVGTYKYLFIINEESSEIENYFESEGSWFNSFYYNGKYFFFGTTAGEIFVLSENFDLIWTEKISNSLIVGFTGYNELFVITFEGKIFEMNFSQRLFKITKSFDENVLCETFFDGKIVLGTKRGFYILENETYKFIKTEAMVVALSHGDKKLFVGLANGTVGVYDINYNLSQILREGENKILAVDVSSKGEYVVTGGADNKVKLWRIEGNKFKLEKTMAGHDDWVRSVIFVKDKYIVSGSADNTIKIWDKNSGRLVKTLSEHNGYVWALAHKNGILYSGGWDNKIIARNFESGQILFEVKTNSAVTDIVIWKNFLFASEVNGDIARVNITTGEVSVSNVSSSTIWDIDIYKNFIVFGDEKGKVFVYSVNDFKRILVINAHKATVFTVKIFQNGIITASVDNTLKIFNFEGKLIKTYKRFTQAVLSIAVDPERNAIITSGGLTPTLFQLP</sequence>
<dbReference type="SMART" id="SM00320">
    <property type="entry name" value="WD40"/>
    <property type="match status" value="12"/>
</dbReference>
<protein>
    <submittedName>
        <fullName evidence="5">Uncharacterized protein</fullName>
    </submittedName>
</protein>
<name>A0ABX7S7D0_9BACT</name>
<evidence type="ECO:0000313" key="6">
    <source>
        <dbReference type="Proteomes" id="UP000671862"/>
    </source>
</evidence>
<dbReference type="InterPro" id="IPR036322">
    <property type="entry name" value="WD40_repeat_dom_sf"/>
</dbReference>
<feature type="repeat" description="WD" evidence="3">
    <location>
        <begin position="564"/>
        <end position="605"/>
    </location>
</feature>
<feature type="chain" id="PRO_5047506653" evidence="4">
    <location>
        <begin position="20"/>
        <end position="839"/>
    </location>
</feature>
<dbReference type="InterPro" id="IPR015943">
    <property type="entry name" value="WD40/YVTN_repeat-like_dom_sf"/>
</dbReference>
<keyword evidence="2" id="KW-0677">Repeat</keyword>
<dbReference type="PRINTS" id="PR00320">
    <property type="entry name" value="GPROTEINBRPT"/>
</dbReference>
<feature type="repeat" description="WD" evidence="3">
    <location>
        <begin position="25"/>
        <end position="64"/>
    </location>
</feature>
<dbReference type="PANTHER" id="PTHR22847:SF637">
    <property type="entry name" value="WD REPEAT DOMAIN 5B"/>
    <property type="match status" value="1"/>
</dbReference>
<evidence type="ECO:0000256" key="1">
    <source>
        <dbReference type="ARBA" id="ARBA00022574"/>
    </source>
</evidence>
<dbReference type="PANTHER" id="PTHR22847">
    <property type="entry name" value="WD40 REPEAT PROTEIN"/>
    <property type="match status" value="1"/>
</dbReference>
<evidence type="ECO:0000313" key="5">
    <source>
        <dbReference type="EMBL" id="QTA37517.1"/>
    </source>
</evidence>
<proteinExistence type="predicted"/>
<dbReference type="Proteomes" id="UP000671862">
    <property type="component" value="Chromosome"/>
</dbReference>
<keyword evidence="6" id="KW-1185">Reference proteome</keyword>
<dbReference type="PROSITE" id="PS50294">
    <property type="entry name" value="WD_REPEATS_REGION"/>
    <property type="match status" value="2"/>
</dbReference>
<accession>A0ABX7S7D0</accession>
<reference evidence="5 6" key="1">
    <citation type="submission" date="2021-03" db="EMBL/GenBank/DDBJ databases">
        <title>Thermosipho ferrireducens sp.nov., an anaerobic thermophilic iron-reducing bacterium isolated from a deep-sea hydrothermal sulfide deposits.</title>
        <authorList>
            <person name="Zeng X."/>
            <person name="Chen Y."/>
            <person name="Shao Z."/>
        </authorList>
    </citation>
    <scope>NUCLEOTIDE SEQUENCE [LARGE SCALE GENOMIC DNA]</scope>
    <source>
        <strain evidence="5 6">JL129W03</strain>
    </source>
</reference>
<dbReference type="InterPro" id="IPR001680">
    <property type="entry name" value="WD40_rpt"/>
</dbReference>
<dbReference type="Gene3D" id="2.130.10.10">
    <property type="entry name" value="YVTN repeat-like/Quinoprotein amine dehydrogenase"/>
    <property type="match status" value="4"/>
</dbReference>
<feature type="repeat" description="WD" evidence="3">
    <location>
        <begin position="608"/>
        <end position="648"/>
    </location>
</feature>
<organism evidence="5 6">
    <name type="scientific">Thermosipho ferrireducens</name>
    <dbReference type="NCBI Taxonomy" id="2571116"/>
    <lineage>
        <taxon>Bacteria</taxon>
        <taxon>Thermotogati</taxon>
        <taxon>Thermotogota</taxon>
        <taxon>Thermotogae</taxon>
        <taxon>Thermotogales</taxon>
        <taxon>Fervidobacteriaceae</taxon>
        <taxon>Thermosipho</taxon>
    </lineage>
</organism>
<feature type="signal peptide" evidence="4">
    <location>
        <begin position="1"/>
        <end position="19"/>
    </location>
</feature>
<feature type="repeat" description="WD" evidence="3">
    <location>
        <begin position="147"/>
        <end position="186"/>
    </location>
</feature>